<dbReference type="InterPro" id="IPR008972">
    <property type="entry name" value="Cupredoxin"/>
</dbReference>
<reference evidence="8 9" key="1">
    <citation type="submission" date="2023-10" db="EMBL/GenBank/DDBJ databases">
        <title>Noviherbaspirillum sp. CPCC 100848 genome assembly.</title>
        <authorList>
            <person name="Li X.Y."/>
            <person name="Fang X.M."/>
        </authorList>
    </citation>
    <scope>NUCLEOTIDE SEQUENCE [LARGE SCALE GENOMIC DNA]</scope>
    <source>
        <strain evidence="8 9">CPCC 100848</strain>
    </source>
</reference>
<evidence type="ECO:0000259" key="7">
    <source>
        <dbReference type="Pfam" id="PF00127"/>
    </source>
</evidence>
<dbReference type="EMBL" id="JAWIIV010000038">
    <property type="protein sequence ID" value="MEC4722867.1"/>
    <property type="molecule type" value="Genomic_DNA"/>
</dbReference>
<dbReference type="InterPro" id="IPR000923">
    <property type="entry name" value="BlueCu_1"/>
</dbReference>
<feature type="region of interest" description="Disordered" evidence="5">
    <location>
        <begin position="26"/>
        <end position="131"/>
    </location>
</feature>
<dbReference type="PROSITE" id="PS51257">
    <property type="entry name" value="PROKAR_LIPOPROTEIN"/>
    <property type="match status" value="1"/>
</dbReference>
<feature type="compositionally biased region" description="Low complexity" evidence="5">
    <location>
        <begin position="26"/>
        <end position="59"/>
    </location>
</feature>
<feature type="compositionally biased region" description="Low complexity" evidence="5">
    <location>
        <begin position="94"/>
        <end position="113"/>
    </location>
</feature>
<feature type="signal peptide" evidence="6">
    <location>
        <begin position="1"/>
        <end position="30"/>
    </location>
</feature>
<accession>A0ABU6JGT3</accession>
<evidence type="ECO:0000256" key="4">
    <source>
        <dbReference type="ARBA" id="ARBA00023008"/>
    </source>
</evidence>
<dbReference type="Gene3D" id="2.60.40.420">
    <property type="entry name" value="Cupredoxins - blue copper proteins"/>
    <property type="match status" value="1"/>
</dbReference>
<dbReference type="Proteomes" id="UP001352263">
    <property type="component" value="Unassembled WGS sequence"/>
</dbReference>
<evidence type="ECO:0000256" key="3">
    <source>
        <dbReference type="ARBA" id="ARBA00022764"/>
    </source>
</evidence>
<keyword evidence="6" id="KW-0732">Signal</keyword>
<feature type="domain" description="Blue (type 1) copper" evidence="7">
    <location>
        <begin position="141"/>
        <end position="243"/>
    </location>
</feature>
<comment type="subcellular location">
    <subcellularLocation>
        <location evidence="1">Periplasm</location>
    </subcellularLocation>
</comment>
<evidence type="ECO:0000256" key="2">
    <source>
        <dbReference type="ARBA" id="ARBA00022723"/>
    </source>
</evidence>
<proteinExistence type="predicted"/>
<organism evidence="8 9">
    <name type="scientific">Noviherbaspirillum album</name>
    <dbReference type="NCBI Taxonomy" id="3080276"/>
    <lineage>
        <taxon>Bacteria</taxon>
        <taxon>Pseudomonadati</taxon>
        <taxon>Pseudomonadota</taxon>
        <taxon>Betaproteobacteria</taxon>
        <taxon>Burkholderiales</taxon>
        <taxon>Oxalobacteraceae</taxon>
        <taxon>Noviherbaspirillum</taxon>
    </lineage>
</organism>
<keyword evidence="2" id="KW-0479">Metal-binding</keyword>
<dbReference type="PANTHER" id="PTHR38439">
    <property type="entry name" value="AURACYANIN-B"/>
    <property type="match status" value="1"/>
</dbReference>
<sequence length="249" mass="25412">MQIPYLKTCTATAVVLLLVGCAGNAPQSTAQGSSSTSAAVRGAATSAPRPSATSSAGTANTNMQGMSHGTGSMAGMDHSSMANMKGMDHSQHMQGAGTAQGGSQTSASNHSMGHGSGGHGESAAGRPGTAGQVTRTVNVTALDTMRFDPSTFAVKSGETIQFVVTNKGKVPHEFVVGTAEEQKEHEQMMQKMPGMKHDDPNAITLAPGETKSLIWQFGRSANVEIGCHIPGHYPAGMVSKVTVSGAGSR</sequence>
<dbReference type="PANTHER" id="PTHR38439:SF3">
    <property type="entry name" value="COPPER-RESISTANT CUPROPROTEIN COPI"/>
    <property type="match status" value="1"/>
</dbReference>
<evidence type="ECO:0000256" key="1">
    <source>
        <dbReference type="ARBA" id="ARBA00004418"/>
    </source>
</evidence>
<keyword evidence="9" id="KW-1185">Reference proteome</keyword>
<dbReference type="CDD" id="cd04211">
    <property type="entry name" value="Cupredoxin_like_2"/>
    <property type="match status" value="1"/>
</dbReference>
<dbReference type="InterPro" id="IPR050845">
    <property type="entry name" value="Cu-binding_ET"/>
</dbReference>
<keyword evidence="4" id="KW-0186">Copper</keyword>
<feature type="chain" id="PRO_5047456116" evidence="6">
    <location>
        <begin position="31"/>
        <end position="249"/>
    </location>
</feature>
<evidence type="ECO:0000256" key="6">
    <source>
        <dbReference type="SAM" id="SignalP"/>
    </source>
</evidence>
<evidence type="ECO:0000256" key="5">
    <source>
        <dbReference type="SAM" id="MobiDB-lite"/>
    </source>
</evidence>
<evidence type="ECO:0000313" key="9">
    <source>
        <dbReference type="Proteomes" id="UP001352263"/>
    </source>
</evidence>
<evidence type="ECO:0000313" key="8">
    <source>
        <dbReference type="EMBL" id="MEC4722867.1"/>
    </source>
</evidence>
<protein>
    <submittedName>
        <fullName evidence="8">Cupredoxin family protein</fullName>
    </submittedName>
</protein>
<gene>
    <name evidence="8" type="ORF">RY831_27280</name>
</gene>
<dbReference type="Pfam" id="PF00127">
    <property type="entry name" value="Copper-bind"/>
    <property type="match status" value="1"/>
</dbReference>
<name>A0ABU6JGT3_9BURK</name>
<dbReference type="SUPFAM" id="SSF49503">
    <property type="entry name" value="Cupredoxins"/>
    <property type="match status" value="1"/>
</dbReference>
<feature type="compositionally biased region" description="Polar residues" evidence="5">
    <location>
        <begin position="60"/>
        <end position="70"/>
    </location>
</feature>
<comment type="caution">
    <text evidence="8">The sequence shown here is derived from an EMBL/GenBank/DDBJ whole genome shotgun (WGS) entry which is preliminary data.</text>
</comment>
<keyword evidence="3" id="KW-0574">Periplasm</keyword>